<feature type="transmembrane region" description="Helical" evidence="1">
    <location>
        <begin position="26"/>
        <end position="43"/>
    </location>
</feature>
<organism evidence="3 4">
    <name type="scientific">Paraburkholderia guartelaensis</name>
    <dbReference type="NCBI Taxonomy" id="2546446"/>
    <lineage>
        <taxon>Bacteria</taxon>
        <taxon>Pseudomonadati</taxon>
        <taxon>Pseudomonadota</taxon>
        <taxon>Betaproteobacteria</taxon>
        <taxon>Burkholderiales</taxon>
        <taxon>Burkholderiaceae</taxon>
        <taxon>Paraburkholderia</taxon>
    </lineage>
</organism>
<dbReference type="Proteomes" id="UP000295606">
    <property type="component" value="Unassembled WGS sequence"/>
</dbReference>
<proteinExistence type="predicted"/>
<keyword evidence="2" id="KW-0732">Signal</keyword>
<dbReference type="EMBL" id="SMOD01000008">
    <property type="protein sequence ID" value="TDG08237.1"/>
    <property type="molecule type" value="Genomic_DNA"/>
</dbReference>
<keyword evidence="1" id="KW-0472">Membrane</keyword>
<sequence length="122" mass="12906">MMFVFLFPVFQLRALRAVCFRARGFVAAAALACLHGIAFAAAVRATPAGVRLRTLHVARRAAHMAARCALRTVHAGHPLTPTGYVLLGATVAAAALVSLLCASATACTSEPERPLWPHSRFA</sequence>
<accession>A0A4R5LGG4</accession>
<feature type="transmembrane region" description="Helical" evidence="1">
    <location>
        <begin position="84"/>
        <end position="106"/>
    </location>
</feature>
<dbReference type="AlphaFoldDB" id="A0A4R5LGG4"/>
<evidence type="ECO:0000256" key="1">
    <source>
        <dbReference type="SAM" id="Phobius"/>
    </source>
</evidence>
<reference evidence="3 4" key="1">
    <citation type="submission" date="2019-03" db="EMBL/GenBank/DDBJ databases">
        <title>Paraburkholderia sp. isolated from native Mimosa gymnas in Guartela State Park, Brazil.</title>
        <authorList>
            <person name="Paulitsch F."/>
            <person name="Hungria M."/>
            <person name="Delamuta J.R.M."/>
            <person name="Ribeiro R.A."/>
            <person name="Dall'Agnol R."/>
            <person name="Silva J.S.B."/>
        </authorList>
    </citation>
    <scope>NUCLEOTIDE SEQUENCE [LARGE SCALE GENOMIC DNA]</scope>
    <source>
        <strain evidence="3 4">CNPSo 3008</strain>
    </source>
</reference>
<keyword evidence="1" id="KW-0812">Transmembrane</keyword>
<keyword evidence="1" id="KW-1133">Transmembrane helix</keyword>
<dbReference type="RefSeq" id="WP_133183141.1">
    <property type="nucleotide sequence ID" value="NZ_SMOD01000008.1"/>
</dbReference>
<comment type="caution">
    <text evidence="3">The sequence shown here is derived from an EMBL/GenBank/DDBJ whole genome shotgun (WGS) entry which is preliminary data.</text>
</comment>
<protein>
    <submittedName>
        <fullName evidence="3">Uncharacterized protein</fullName>
    </submittedName>
</protein>
<evidence type="ECO:0000313" key="3">
    <source>
        <dbReference type="EMBL" id="TDG08237.1"/>
    </source>
</evidence>
<feature type="signal peptide" evidence="2">
    <location>
        <begin position="1"/>
        <end position="40"/>
    </location>
</feature>
<name>A0A4R5LGG4_9BURK</name>
<evidence type="ECO:0000313" key="4">
    <source>
        <dbReference type="Proteomes" id="UP000295606"/>
    </source>
</evidence>
<gene>
    <name evidence="3" type="ORF">E1N52_12745</name>
</gene>
<feature type="chain" id="PRO_5041694574" evidence="2">
    <location>
        <begin position="41"/>
        <end position="122"/>
    </location>
</feature>
<evidence type="ECO:0000256" key="2">
    <source>
        <dbReference type="SAM" id="SignalP"/>
    </source>
</evidence>